<comment type="similarity">
    <text evidence="1 5">Belongs to the acetaldehyde dehydrogenase family.</text>
</comment>
<evidence type="ECO:0000313" key="8">
    <source>
        <dbReference type="Proteomes" id="UP000559809"/>
    </source>
</evidence>
<dbReference type="InterPro" id="IPR036291">
    <property type="entry name" value="NAD(P)-bd_dom_sf"/>
</dbReference>
<keyword evidence="4 5" id="KW-0520">NAD</keyword>
<name>A0A853G5K5_9BURK</name>
<dbReference type="HAMAP" id="MF_01657">
    <property type="entry name" value="Ac_ald_DH_ac"/>
    <property type="match status" value="1"/>
</dbReference>
<evidence type="ECO:0000313" key="7">
    <source>
        <dbReference type="EMBL" id="NYT50260.1"/>
    </source>
</evidence>
<evidence type="ECO:0000256" key="4">
    <source>
        <dbReference type="ARBA" id="ARBA00023027"/>
    </source>
</evidence>
<dbReference type="NCBIfam" id="NF006157">
    <property type="entry name" value="PRK08300.1"/>
    <property type="match status" value="1"/>
</dbReference>
<feature type="binding site" evidence="5">
    <location>
        <begin position="163"/>
        <end position="171"/>
    </location>
    <ligand>
        <name>NAD(+)</name>
        <dbReference type="ChEBI" id="CHEBI:57540"/>
    </ligand>
</feature>
<dbReference type="GO" id="GO:0051287">
    <property type="term" value="F:NAD binding"/>
    <property type="evidence" value="ECO:0007669"/>
    <property type="project" value="UniProtKB-UniRule"/>
</dbReference>
<evidence type="ECO:0000259" key="6">
    <source>
        <dbReference type="SMART" id="SM00859"/>
    </source>
</evidence>
<feature type="domain" description="Semialdehyde dehydrogenase NAD-binding" evidence="6">
    <location>
        <begin position="6"/>
        <end position="124"/>
    </location>
</feature>
<dbReference type="RefSeq" id="WP_180156013.1">
    <property type="nucleotide sequence ID" value="NZ_JACCEM010000006.1"/>
</dbReference>
<proteinExistence type="inferred from homology"/>
<evidence type="ECO:0000256" key="3">
    <source>
        <dbReference type="ARBA" id="ARBA00023002"/>
    </source>
</evidence>
<dbReference type="InterPro" id="IPR000534">
    <property type="entry name" value="Semialdehyde_DH_NAD-bd"/>
</dbReference>
<dbReference type="SUPFAM" id="SSF51735">
    <property type="entry name" value="NAD(P)-binding Rossmann-fold domains"/>
    <property type="match status" value="1"/>
</dbReference>
<dbReference type="Pfam" id="PF09290">
    <property type="entry name" value="AcetDehyd-dimer"/>
    <property type="match status" value="1"/>
</dbReference>
<dbReference type="SUPFAM" id="SSF55347">
    <property type="entry name" value="Glyceraldehyde-3-phosphate dehydrogenase-like, C-terminal domain"/>
    <property type="match status" value="1"/>
</dbReference>
<dbReference type="AlphaFoldDB" id="A0A853G5K5"/>
<keyword evidence="8" id="KW-1185">Reference proteome</keyword>
<evidence type="ECO:0000256" key="2">
    <source>
        <dbReference type="ARBA" id="ARBA00022797"/>
    </source>
</evidence>
<feature type="binding site" evidence="5">
    <location>
        <begin position="12"/>
        <end position="15"/>
    </location>
    <ligand>
        <name>NAD(+)</name>
        <dbReference type="ChEBI" id="CHEBI:57540"/>
    </ligand>
</feature>
<dbReference type="InterPro" id="IPR015426">
    <property type="entry name" value="Acetylaldehyde_DH_C"/>
</dbReference>
<dbReference type="SMART" id="SM00859">
    <property type="entry name" value="Semialdhyde_dh"/>
    <property type="match status" value="1"/>
</dbReference>
<accession>A0A853G5K5</accession>
<evidence type="ECO:0000256" key="1">
    <source>
        <dbReference type="ARBA" id="ARBA00009244"/>
    </source>
</evidence>
<organism evidence="7 8">
    <name type="scientific">Parapusillimonas granuli</name>
    <dbReference type="NCBI Taxonomy" id="380911"/>
    <lineage>
        <taxon>Bacteria</taxon>
        <taxon>Pseudomonadati</taxon>
        <taxon>Pseudomonadota</taxon>
        <taxon>Betaproteobacteria</taxon>
        <taxon>Burkholderiales</taxon>
        <taxon>Alcaligenaceae</taxon>
        <taxon>Parapusillimonas</taxon>
    </lineage>
</organism>
<evidence type="ECO:0000256" key="5">
    <source>
        <dbReference type="HAMAP-Rule" id="MF_01657"/>
    </source>
</evidence>
<dbReference type="InterPro" id="IPR003361">
    <property type="entry name" value="Acetaldehyde_dehydrogenase"/>
</dbReference>
<dbReference type="Gene3D" id="3.30.360.10">
    <property type="entry name" value="Dihydrodipicolinate Reductase, domain 2"/>
    <property type="match status" value="1"/>
</dbReference>
<protein>
    <recommendedName>
        <fullName evidence="5">Acetaldehyde dehydrogenase</fullName>
        <ecNumber evidence="5">1.2.1.10</ecNumber>
    </recommendedName>
    <alternativeName>
        <fullName evidence="5">Acetaldehyde dehydrogenase [acetylating]</fullName>
    </alternativeName>
</protein>
<dbReference type="PIRSF" id="PIRSF015689">
    <property type="entry name" value="Actaldh_dh_actl"/>
    <property type="match status" value="1"/>
</dbReference>
<dbReference type="EC" id="1.2.1.10" evidence="5"/>
<feature type="binding site" evidence="5">
    <location>
        <position position="291"/>
    </location>
    <ligand>
        <name>NAD(+)</name>
        <dbReference type="ChEBI" id="CHEBI:57540"/>
    </ligand>
</feature>
<comment type="caution">
    <text evidence="7">The sequence shown here is derived from an EMBL/GenBank/DDBJ whole genome shotgun (WGS) entry which is preliminary data.</text>
</comment>
<keyword evidence="2 5" id="KW-0058">Aromatic hydrocarbons catabolism</keyword>
<comment type="catalytic activity">
    <reaction evidence="5">
        <text>acetaldehyde + NAD(+) + CoA = acetyl-CoA + NADH + H(+)</text>
        <dbReference type="Rhea" id="RHEA:23288"/>
        <dbReference type="ChEBI" id="CHEBI:15343"/>
        <dbReference type="ChEBI" id="CHEBI:15378"/>
        <dbReference type="ChEBI" id="CHEBI:57287"/>
        <dbReference type="ChEBI" id="CHEBI:57288"/>
        <dbReference type="ChEBI" id="CHEBI:57540"/>
        <dbReference type="ChEBI" id="CHEBI:57945"/>
        <dbReference type="EC" id="1.2.1.10"/>
    </reaction>
</comment>
<dbReference type="CDD" id="cd23933">
    <property type="entry name" value="ALDH_C"/>
    <property type="match status" value="1"/>
</dbReference>
<gene>
    <name evidence="7" type="ORF">H0A72_13150</name>
</gene>
<reference evidence="7 8" key="1">
    <citation type="submission" date="2020-07" db="EMBL/GenBank/DDBJ databases">
        <title>Taxonomic revisions and descriptions of new bacterial species based on genomic comparisons in the high-G+C-content subgroup of the family Alcaligenaceae.</title>
        <authorList>
            <person name="Szabo A."/>
            <person name="Felfoldi T."/>
        </authorList>
    </citation>
    <scope>NUCLEOTIDE SEQUENCE [LARGE SCALE GENOMIC DNA]</scope>
    <source>
        <strain evidence="7 8">LMG 24012</strain>
    </source>
</reference>
<dbReference type="NCBIfam" id="TIGR03215">
    <property type="entry name" value="ac_ald_DH_ac"/>
    <property type="match status" value="1"/>
</dbReference>
<dbReference type="GO" id="GO:0008774">
    <property type="term" value="F:acetaldehyde dehydrogenase (acetylating) activity"/>
    <property type="evidence" value="ECO:0007669"/>
    <property type="project" value="UniProtKB-UniRule"/>
</dbReference>
<keyword evidence="3 5" id="KW-0560">Oxidoreductase</keyword>
<sequence>MTRKLKAAVIGSGNIGTDLMIKILRHGRHLEMAAMAGIDAASDGLARAARMGVATTHEGVEGLARLPVFADIGIVFDATSASAHVKNDAFLRALRPDIRLVDLTPAAIGPYCIPPVNGLEHLDAPNVNMVTCGGQATIPMVAAVSRVAKVQYAEIVASISSKSAGPGTRANIDEFTETTSRAIEAVGGAARGKAIIVLNPAEPPLIMRDTVYTLSELASEERIADSVESMVAEVQAYVPGYRLKQRVQFDRIDAGRPIRIPGVGDRLHGLKTSIFLEVEGAAHYLPAYAGNLDIMTSAALRTAESMAARMRAAAAV</sequence>
<dbReference type="EMBL" id="JACCEM010000006">
    <property type="protein sequence ID" value="NYT50260.1"/>
    <property type="molecule type" value="Genomic_DNA"/>
</dbReference>
<feature type="active site" description="Acyl-thioester intermediate" evidence="5">
    <location>
        <position position="132"/>
    </location>
</feature>
<dbReference type="Proteomes" id="UP000559809">
    <property type="component" value="Unassembled WGS sequence"/>
</dbReference>
<dbReference type="Gene3D" id="3.40.50.720">
    <property type="entry name" value="NAD(P)-binding Rossmann-like Domain"/>
    <property type="match status" value="1"/>
</dbReference>